<dbReference type="InterPro" id="IPR014352">
    <property type="entry name" value="FERM/acyl-CoA-bd_prot_sf"/>
</dbReference>
<dbReference type="InterPro" id="IPR035984">
    <property type="entry name" value="Acyl-CoA-binding_sf"/>
</dbReference>
<dbReference type="HOGENOM" id="CLU_046559_0_0_1"/>
<dbReference type="KEGG" id="mrr:Moror_1407"/>
<feature type="compositionally biased region" description="Low complexity" evidence="2">
    <location>
        <begin position="122"/>
        <end position="136"/>
    </location>
</feature>
<accession>V2YPU6</accession>
<feature type="compositionally biased region" description="Acidic residues" evidence="2">
    <location>
        <begin position="165"/>
        <end position="181"/>
    </location>
</feature>
<organism evidence="4 5">
    <name type="scientific">Moniliophthora roreri (strain MCA 2997)</name>
    <name type="common">Cocoa frosty pod rot fungus</name>
    <name type="synonym">Crinipellis roreri</name>
    <dbReference type="NCBI Taxonomy" id="1381753"/>
    <lineage>
        <taxon>Eukaryota</taxon>
        <taxon>Fungi</taxon>
        <taxon>Dikarya</taxon>
        <taxon>Basidiomycota</taxon>
        <taxon>Agaricomycotina</taxon>
        <taxon>Agaricomycetes</taxon>
        <taxon>Agaricomycetidae</taxon>
        <taxon>Agaricales</taxon>
        <taxon>Marasmiineae</taxon>
        <taxon>Marasmiaceae</taxon>
        <taxon>Moniliophthora</taxon>
    </lineage>
</organism>
<protein>
    <submittedName>
        <fullName evidence="4">Long-chain fatty acid transporter</fullName>
    </submittedName>
</protein>
<dbReference type="Gene3D" id="1.20.80.10">
    <property type="match status" value="1"/>
</dbReference>
<proteinExistence type="predicted"/>
<evidence type="ECO:0000256" key="2">
    <source>
        <dbReference type="SAM" id="MobiDB-lite"/>
    </source>
</evidence>
<dbReference type="PANTHER" id="PTHR23310">
    <property type="entry name" value="ACYL-COA-BINDING PROTEIN, ACBP"/>
    <property type="match status" value="1"/>
</dbReference>
<name>V2YPU6_MONRO</name>
<feature type="compositionally biased region" description="Polar residues" evidence="2">
    <location>
        <begin position="150"/>
        <end position="162"/>
    </location>
</feature>
<dbReference type="PANTHER" id="PTHR23310:SF133">
    <property type="entry name" value="COA BINDING PROTEIN, PUTATIVE (AFU_ORTHOLOGUE AFUA_1G12300)-RELATED"/>
    <property type="match status" value="1"/>
</dbReference>
<dbReference type="AlphaFoldDB" id="V2YPU6"/>
<dbReference type="PROSITE" id="PS51228">
    <property type="entry name" value="ACB_2"/>
    <property type="match status" value="1"/>
</dbReference>
<feature type="compositionally biased region" description="Polar residues" evidence="2">
    <location>
        <begin position="194"/>
        <end position="209"/>
    </location>
</feature>
<dbReference type="PRINTS" id="PR00689">
    <property type="entry name" value="ACOABINDINGP"/>
</dbReference>
<dbReference type="GO" id="GO:0000062">
    <property type="term" value="F:fatty-acyl-CoA binding"/>
    <property type="evidence" value="ECO:0007669"/>
    <property type="project" value="InterPro"/>
</dbReference>
<dbReference type="GO" id="GO:0006631">
    <property type="term" value="P:fatty acid metabolic process"/>
    <property type="evidence" value="ECO:0007669"/>
    <property type="project" value="TreeGrafter"/>
</dbReference>
<feature type="region of interest" description="Disordered" evidence="2">
    <location>
        <begin position="122"/>
        <end position="289"/>
    </location>
</feature>
<evidence type="ECO:0000313" key="5">
    <source>
        <dbReference type="Proteomes" id="UP000017559"/>
    </source>
</evidence>
<dbReference type="OrthoDB" id="346910at2759"/>
<dbReference type="STRING" id="1381753.V2YPU6"/>
<keyword evidence="1" id="KW-0446">Lipid-binding</keyword>
<feature type="region of interest" description="Disordered" evidence="2">
    <location>
        <begin position="329"/>
        <end position="356"/>
    </location>
</feature>
<evidence type="ECO:0000313" key="4">
    <source>
        <dbReference type="EMBL" id="ESK93709.1"/>
    </source>
</evidence>
<gene>
    <name evidence="4" type="ORF">Moror_1407</name>
</gene>
<sequence length="457" mass="51078">MSSRDLIDAQFDRAVEIVQGLPKTGPIQTDYEEKLTMYSLYKQATVGNVKSPRPGMWDMLGRAKWDAWDKHKDLDSYEAKWLYVDALLKVLRKYSDKTIAKNLVQELESYNGDPSHIIMSRTFTQSSPSESSGSTVSEDEHRSQYLHAGQSRSFQNQPQNIPLQEETDSGSEEEGEDEDEARELPPPSQLLDPMSSSNVNARPQSSMSSHRYRTPLAGSLASPPPAHTQGIHPIPHIQPLPGFETPSAFAEPSPTSIPSSLYPESSRGMDSPSMAMPMYGPHPYRSQSQSLPMGQYGVVRPASSLALERALESMQAQLAAFNERLETLESNSPAASRTRLSGGNTPGRASPDDRGSIEWDTDDLGLWSFLVNPTLRTVQLLRNIAQFFAKNESNRSPSMIVLRRLCLDASFLLCFLALFRMIWRKSGVRRREVNAALVVLWRALLGRRERLLVDRGV</sequence>
<dbReference type="SUPFAM" id="SSF47027">
    <property type="entry name" value="Acyl-CoA binding protein"/>
    <property type="match status" value="1"/>
</dbReference>
<feature type="domain" description="ACB" evidence="3">
    <location>
        <begin position="7"/>
        <end position="96"/>
    </location>
</feature>
<dbReference type="InterPro" id="IPR000582">
    <property type="entry name" value="Acyl-CoA-binding_protein"/>
</dbReference>
<evidence type="ECO:0000256" key="1">
    <source>
        <dbReference type="ARBA" id="ARBA00023121"/>
    </source>
</evidence>
<dbReference type="Proteomes" id="UP000017559">
    <property type="component" value="Unassembled WGS sequence"/>
</dbReference>
<feature type="compositionally biased region" description="Polar residues" evidence="2">
    <location>
        <begin position="329"/>
        <end position="343"/>
    </location>
</feature>
<keyword evidence="5" id="KW-1185">Reference proteome</keyword>
<evidence type="ECO:0000259" key="3">
    <source>
        <dbReference type="PROSITE" id="PS51228"/>
    </source>
</evidence>
<feature type="compositionally biased region" description="Polar residues" evidence="2">
    <location>
        <begin position="253"/>
        <end position="263"/>
    </location>
</feature>
<dbReference type="Pfam" id="PF00887">
    <property type="entry name" value="ACBP"/>
    <property type="match status" value="1"/>
</dbReference>
<dbReference type="FunFam" id="1.20.80.10:FF:000010">
    <property type="entry name" value="Acyl-CoA-binding domain-containing protein 5"/>
    <property type="match status" value="1"/>
</dbReference>
<dbReference type="EMBL" id="AWSO01000178">
    <property type="protein sequence ID" value="ESK93709.1"/>
    <property type="molecule type" value="Genomic_DNA"/>
</dbReference>
<comment type="caution">
    <text evidence="4">The sequence shown here is derived from an EMBL/GenBank/DDBJ whole genome shotgun (WGS) entry which is preliminary data.</text>
</comment>
<reference evidence="4 5" key="1">
    <citation type="journal article" date="2014" name="BMC Genomics">
        <title>Genome and secretome analysis of the hemibiotrophic fungal pathogen, Moniliophthora roreri, which causes frosty pod rot disease of cacao: mechanisms of the biotrophic and necrotrophic phases.</title>
        <authorList>
            <person name="Meinhardt L.W."/>
            <person name="Costa G.G.L."/>
            <person name="Thomazella D.P.T."/>
            <person name="Teixeira P.J.P.L."/>
            <person name="Carazzolle M.F."/>
            <person name="Schuster S.C."/>
            <person name="Carlson J.E."/>
            <person name="Guiltinan M.J."/>
            <person name="Mieczkowski P."/>
            <person name="Farmer A."/>
            <person name="Ramaraj T."/>
            <person name="Crozier J."/>
            <person name="Davis R.E."/>
            <person name="Shao J."/>
            <person name="Melnick R.L."/>
            <person name="Pereira G.A.G."/>
            <person name="Bailey B.A."/>
        </authorList>
    </citation>
    <scope>NUCLEOTIDE SEQUENCE [LARGE SCALE GENOMIC DNA]</scope>
    <source>
        <strain evidence="4 5">MCA 2997</strain>
    </source>
</reference>